<accession>D1AGL7</accession>
<dbReference type="EC" id="3.1.26.5" evidence="6 7"/>
<comment type="function">
    <text evidence="6">RNaseP catalyzes the removal of the 5'-leader sequence from pre-tRNA to produce the mature 5'-terminus. It can also cleave other RNA substrates such as 4.5S RNA. The protein component plays an auxiliary but essential role in vivo by binding to the 5'-leader sequence and broadening the substrate specificity of the ribozyme.</text>
</comment>
<sequence length="107" mass="12777">MITLKKEKEFSKVYQKGQKKHTKYVIIIFLNNNLNEKRFGFVASKKTGNAVKRNRIKRLFREVVRLNYNKFKENYDYIIIGKAVLKDNIDSLKYDTMEKDILKGIIK</sequence>
<dbReference type="KEGG" id="str:Sterm_4137"/>
<comment type="catalytic activity">
    <reaction evidence="6">
        <text>Endonucleolytic cleavage of RNA, removing 5'-extranucleotides from tRNA precursor.</text>
        <dbReference type="EC" id="3.1.26.5"/>
    </reaction>
</comment>
<evidence type="ECO:0000256" key="4">
    <source>
        <dbReference type="ARBA" id="ARBA00022801"/>
    </source>
</evidence>
<evidence type="ECO:0000256" key="6">
    <source>
        <dbReference type="HAMAP-Rule" id="MF_00227"/>
    </source>
</evidence>
<dbReference type="GO" id="GO:0000049">
    <property type="term" value="F:tRNA binding"/>
    <property type="evidence" value="ECO:0007669"/>
    <property type="project" value="UniProtKB-UniRule"/>
</dbReference>
<evidence type="ECO:0000256" key="5">
    <source>
        <dbReference type="ARBA" id="ARBA00022884"/>
    </source>
</evidence>
<dbReference type="InterPro" id="IPR000100">
    <property type="entry name" value="RNase_P"/>
</dbReference>
<dbReference type="Gene3D" id="3.30.230.10">
    <property type="match status" value="1"/>
</dbReference>
<dbReference type="eggNOG" id="COG0594">
    <property type="taxonomic scope" value="Bacteria"/>
</dbReference>
<dbReference type="RefSeq" id="WP_012863544.1">
    <property type="nucleotide sequence ID" value="NC_013517.1"/>
</dbReference>
<keyword evidence="3 6" id="KW-0255">Endonuclease</keyword>
<comment type="similarity">
    <text evidence="6">Belongs to the RnpA family.</text>
</comment>
<dbReference type="InterPro" id="IPR014721">
    <property type="entry name" value="Ribsml_uS5_D2-typ_fold_subgr"/>
</dbReference>
<evidence type="ECO:0000256" key="1">
    <source>
        <dbReference type="ARBA" id="ARBA00022694"/>
    </source>
</evidence>
<dbReference type="HOGENOM" id="CLU_117179_9_5_0"/>
<protein>
    <recommendedName>
        <fullName evidence="6 7">Ribonuclease P protein component</fullName>
        <shortName evidence="6">RNase P protein</shortName>
        <shortName evidence="6">RNaseP protein</shortName>
        <ecNumber evidence="6 7">3.1.26.5</ecNumber>
    </recommendedName>
    <alternativeName>
        <fullName evidence="6">Protein C5</fullName>
    </alternativeName>
</protein>
<name>D1AGL7_SEBTE</name>
<dbReference type="HAMAP" id="MF_00227">
    <property type="entry name" value="RNase_P"/>
    <property type="match status" value="1"/>
</dbReference>
<dbReference type="InterPro" id="IPR020568">
    <property type="entry name" value="Ribosomal_Su5_D2-typ_SF"/>
</dbReference>
<dbReference type="AlphaFoldDB" id="D1AGL7"/>
<dbReference type="GO" id="GO:0004526">
    <property type="term" value="F:ribonuclease P activity"/>
    <property type="evidence" value="ECO:0007669"/>
    <property type="project" value="UniProtKB-UniRule"/>
</dbReference>
<dbReference type="Proteomes" id="UP000000845">
    <property type="component" value="Chromosome"/>
</dbReference>
<keyword evidence="2 6" id="KW-0540">Nuclease</keyword>
<dbReference type="PANTHER" id="PTHR33992">
    <property type="entry name" value="RIBONUCLEASE P PROTEIN COMPONENT"/>
    <property type="match status" value="1"/>
</dbReference>
<keyword evidence="1 6" id="KW-0819">tRNA processing</keyword>
<dbReference type="GO" id="GO:0042781">
    <property type="term" value="F:3'-tRNA processing endoribonuclease activity"/>
    <property type="evidence" value="ECO:0007669"/>
    <property type="project" value="TreeGrafter"/>
</dbReference>
<evidence type="ECO:0000313" key="8">
    <source>
        <dbReference type="EMBL" id="ACZ10969.1"/>
    </source>
</evidence>
<dbReference type="EMBL" id="CP001739">
    <property type="protein sequence ID" value="ACZ10969.1"/>
    <property type="molecule type" value="Genomic_DNA"/>
</dbReference>
<dbReference type="Pfam" id="PF00825">
    <property type="entry name" value="Ribonuclease_P"/>
    <property type="match status" value="1"/>
</dbReference>
<keyword evidence="4 6" id="KW-0378">Hydrolase</keyword>
<dbReference type="SUPFAM" id="SSF54211">
    <property type="entry name" value="Ribosomal protein S5 domain 2-like"/>
    <property type="match status" value="1"/>
</dbReference>
<dbReference type="PANTHER" id="PTHR33992:SF1">
    <property type="entry name" value="RIBONUCLEASE P PROTEIN COMPONENT"/>
    <property type="match status" value="1"/>
</dbReference>
<reference evidence="8 9" key="2">
    <citation type="journal article" date="2010" name="Stand. Genomic Sci.">
        <title>Complete genome sequence of Sebaldella termitidis type strain (NCTC 11300).</title>
        <authorList>
            <person name="Harmon-Smith M."/>
            <person name="Celia L."/>
            <person name="Chertkov O."/>
            <person name="Lapidus A."/>
            <person name="Copeland A."/>
            <person name="Glavina Del Rio T."/>
            <person name="Nolan M."/>
            <person name="Lucas S."/>
            <person name="Tice H."/>
            <person name="Cheng J.F."/>
            <person name="Han C."/>
            <person name="Detter J.C."/>
            <person name="Bruce D."/>
            <person name="Goodwin L."/>
            <person name="Pitluck S."/>
            <person name="Pati A."/>
            <person name="Liolios K."/>
            <person name="Ivanova N."/>
            <person name="Mavromatis K."/>
            <person name="Mikhailova N."/>
            <person name="Chen A."/>
            <person name="Palaniappan K."/>
            <person name="Land M."/>
            <person name="Hauser L."/>
            <person name="Chang Y.J."/>
            <person name="Jeffries C.D."/>
            <person name="Brettin T."/>
            <person name="Goker M."/>
            <person name="Beck B."/>
            <person name="Bristow J."/>
            <person name="Eisen J.A."/>
            <person name="Markowitz V."/>
            <person name="Hugenholtz P."/>
            <person name="Kyrpides N.C."/>
            <person name="Klenk H.P."/>
            <person name="Chen F."/>
        </authorList>
    </citation>
    <scope>NUCLEOTIDE SEQUENCE [LARGE SCALE GENOMIC DNA]</scope>
    <source>
        <strain evidence="9">ATCC 33386 / NCTC 11300</strain>
    </source>
</reference>
<dbReference type="GO" id="GO:0030677">
    <property type="term" value="C:ribonuclease P complex"/>
    <property type="evidence" value="ECO:0007669"/>
    <property type="project" value="TreeGrafter"/>
</dbReference>
<comment type="subunit">
    <text evidence="6">Consists of a catalytic RNA component (M1 or rnpB) and a protein subunit.</text>
</comment>
<keyword evidence="5 6" id="KW-0694">RNA-binding</keyword>
<keyword evidence="9" id="KW-1185">Reference proteome</keyword>
<evidence type="ECO:0000313" key="9">
    <source>
        <dbReference type="Proteomes" id="UP000000845"/>
    </source>
</evidence>
<reference evidence="9" key="1">
    <citation type="submission" date="2009-09" db="EMBL/GenBank/DDBJ databases">
        <title>The complete chromosome of Sebaldella termitidis ATCC 33386.</title>
        <authorList>
            <consortium name="US DOE Joint Genome Institute (JGI-PGF)"/>
            <person name="Lucas S."/>
            <person name="Copeland A."/>
            <person name="Lapidus A."/>
            <person name="Glavina del Rio T."/>
            <person name="Dalin E."/>
            <person name="Tice H."/>
            <person name="Bruce D."/>
            <person name="Goodwin L."/>
            <person name="Pitluck S."/>
            <person name="Kyrpides N."/>
            <person name="Mavromatis K."/>
            <person name="Ivanova N."/>
            <person name="Mikhailova N."/>
            <person name="Sims D."/>
            <person name="Meincke L."/>
            <person name="Brettin T."/>
            <person name="Detter J.C."/>
            <person name="Han C."/>
            <person name="Larimer F."/>
            <person name="Land M."/>
            <person name="Hauser L."/>
            <person name="Markowitz V."/>
            <person name="Cheng J.F."/>
            <person name="Hugenholtz P."/>
            <person name="Woyke T."/>
            <person name="Wu D."/>
            <person name="Eisen J.A."/>
        </authorList>
    </citation>
    <scope>NUCLEOTIDE SEQUENCE [LARGE SCALE GENOMIC DNA]</scope>
    <source>
        <strain evidence="9">ATCC 33386 / NCTC 11300</strain>
    </source>
</reference>
<evidence type="ECO:0000256" key="7">
    <source>
        <dbReference type="NCBIfam" id="TIGR00188"/>
    </source>
</evidence>
<dbReference type="GO" id="GO:0001682">
    <property type="term" value="P:tRNA 5'-leader removal"/>
    <property type="evidence" value="ECO:0007669"/>
    <property type="project" value="UniProtKB-UniRule"/>
</dbReference>
<organism evidence="8 9">
    <name type="scientific">Sebaldella termitidis (strain ATCC 33386 / NCTC 11300)</name>
    <dbReference type="NCBI Taxonomy" id="526218"/>
    <lineage>
        <taxon>Bacteria</taxon>
        <taxon>Fusobacteriati</taxon>
        <taxon>Fusobacteriota</taxon>
        <taxon>Fusobacteriia</taxon>
        <taxon>Fusobacteriales</taxon>
        <taxon>Leptotrichiaceae</taxon>
        <taxon>Sebaldella</taxon>
    </lineage>
</organism>
<evidence type="ECO:0000256" key="3">
    <source>
        <dbReference type="ARBA" id="ARBA00022759"/>
    </source>
</evidence>
<gene>
    <name evidence="6" type="primary">rnpA</name>
    <name evidence="8" type="ordered locus">Sterm_4137</name>
</gene>
<proteinExistence type="inferred from homology"/>
<dbReference type="NCBIfam" id="TIGR00188">
    <property type="entry name" value="rnpA"/>
    <property type="match status" value="1"/>
</dbReference>
<dbReference type="STRING" id="526218.Sterm_4137"/>
<evidence type="ECO:0000256" key="2">
    <source>
        <dbReference type="ARBA" id="ARBA00022722"/>
    </source>
</evidence>